<comment type="caution">
    <text evidence="2">The sequence shown here is derived from an EMBL/GenBank/DDBJ whole genome shotgun (WGS) entry which is preliminary data.</text>
</comment>
<organism evidence="2 3">
    <name type="scientific">Symbiodinium necroappetens</name>
    <dbReference type="NCBI Taxonomy" id="1628268"/>
    <lineage>
        <taxon>Eukaryota</taxon>
        <taxon>Sar</taxon>
        <taxon>Alveolata</taxon>
        <taxon>Dinophyceae</taxon>
        <taxon>Suessiales</taxon>
        <taxon>Symbiodiniaceae</taxon>
        <taxon>Symbiodinium</taxon>
    </lineage>
</organism>
<evidence type="ECO:0000313" key="2">
    <source>
        <dbReference type="EMBL" id="CAE7332919.1"/>
    </source>
</evidence>
<dbReference type="Proteomes" id="UP000601435">
    <property type="component" value="Unassembled WGS sequence"/>
</dbReference>
<feature type="region of interest" description="Disordered" evidence="1">
    <location>
        <begin position="578"/>
        <end position="601"/>
    </location>
</feature>
<feature type="region of interest" description="Disordered" evidence="1">
    <location>
        <begin position="1"/>
        <end position="27"/>
    </location>
</feature>
<feature type="compositionally biased region" description="Low complexity" evidence="1">
    <location>
        <begin position="1"/>
        <end position="11"/>
    </location>
</feature>
<proteinExistence type="predicted"/>
<feature type="compositionally biased region" description="Low complexity" evidence="1">
    <location>
        <begin position="493"/>
        <end position="507"/>
    </location>
</feature>
<evidence type="ECO:0000313" key="3">
    <source>
        <dbReference type="Proteomes" id="UP000601435"/>
    </source>
</evidence>
<dbReference type="EMBL" id="CAJNJA010013953">
    <property type="protein sequence ID" value="CAE7332919.1"/>
    <property type="molecule type" value="Genomic_DNA"/>
</dbReference>
<dbReference type="OrthoDB" id="429770at2759"/>
<sequence>AAAPRPLAPLASSWVSGPRQSATSPALPIHQGLPYAVQVRPAGVATKAPTSAASASGMLARGLCRQTTGDNLANYFNHGRRRLTEPPTVVERSPRSPGRRESGATSLCPKVDTRELQPASPRGAVQVWGQAEVTASGLTRRPARLHHGPNPMQLQLEVGSQRRMSHGEPPNLEEAWRAVRQCLSESPSRSPHMRVLSNDAAHRRSAGVKSCLDGSLSEGEDTLRFPARPSRRATQQQSVGAVRGMQLQVTSPEGLEENPSGEEAAEGFPKDRRGKEKRHISPKAGDGGGDLAHGLKSAASANEDPLGLKRRGRRSQGPGEERCSRSPGPWEPLPGNTTKKDGWGRFTARPPPTLSRAGVRAPYGTESDLAPTSPVMRFHSAPPLPYGSETDVPPPSPRPRGGIPLGMSIPELPLPGQDACTGGSGDNEADVNVPEPDTGGTEVPELPLSARSWRPAESPGRRKATPRASSADSHRIGKSLMSSTFVERQGAVSSSLRGGSRHLSSGGNLAPQLNRKLSDQPRTTFHSRPSGHGRTRLRDVAKPTPQLDEAYNKCLQSISEEIEQLQSRCFRIEREVRKTREENGMLKASQPQSGQDDDPAS</sequence>
<keyword evidence="3" id="KW-1185">Reference proteome</keyword>
<gene>
    <name evidence="2" type="ORF">SNEC2469_LOCUS8469</name>
</gene>
<reference evidence="2" key="1">
    <citation type="submission" date="2021-02" db="EMBL/GenBank/DDBJ databases">
        <authorList>
            <person name="Dougan E. K."/>
            <person name="Rhodes N."/>
            <person name="Thang M."/>
            <person name="Chan C."/>
        </authorList>
    </citation>
    <scope>NUCLEOTIDE SEQUENCE</scope>
</reference>
<protein>
    <submittedName>
        <fullName evidence="2">Uncharacterized protein</fullName>
    </submittedName>
</protein>
<feature type="compositionally biased region" description="Basic and acidic residues" evidence="1">
    <location>
        <begin position="92"/>
        <end position="102"/>
    </location>
</feature>
<name>A0A812NR83_9DINO</name>
<feature type="compositionally biased region" description="Acidic residues" evidence="1">
    <location>
        <begin position="254"/>
        <end position="265"/>
    </location>
</feature>
<accession>A0A812NR83</accession>
<feature type="non-terminal residue" evidence="2">
    <location>
        <position position="1"/>
    </location>
</feature>
<evidence type="ECO:0000256" key="1">
    <source>
        <dbReference type="SAM" id="MobiDB-lite"/>
    </source>
</evidence>
<dbReference type="AlphaFoldDB" id="A0A812NR83"/>
<feature type="region of interest" description="Disordered" evidence="1">
    <location>
        <begin position="186"/>
        <end position="545"/>
    </location>
</feature>
<feature type="compositionally biased region" description="Polar residues" evidence="1">
    <location>
        <begin position="13"/>
        <end position="24"/>
    </location>
</feature>
<feature type="region of interest" description="Disordered" evidence="1">
    <location>
        <begin position="77"/>
        <end position="107"/>
    </location>
</feature>